<dbReference type="GO" id="GO:0006355">
    <property type="term" value="P:regulation of DNA-templated transcription"/>
    <property type="evidence" value="ECO:0007669"/>
    <property type="project" value="InterPro"/>
</dbReference>
<keyword evidence="6" id="KW-0472">Membrane</keyword>
<evidence type="ECO:0000256" key="1">
    <source>
        <dbReference type="ARBA" id="ARBA00023015"/>
    </source>
</evidence>
<gene>
    <name evidence="8" type="ORF">KIW84_057250</name>
</gene>
<dbReference type="InterPro" id="IPR036093">
    <property type="entry name" value="NAC_dom_sf"/>
</dbReference>
<keyword evidence="6" id="KW-1133">Transmembrane helix</keyword>
<accession>A0A9D5AMA0</accession>
<dbReference type="SUPFAM" id="SSF101941">
    <property type="entry name" value="NAC domain"/>
    <property type="match status" value="1"/>
</dbReference>
<dbReference type="EMBL" id="JAMSHJ010000005">
    <property type="protein sequence ID" value="KAI5412506.1"/>
    <property type="molecule type" value="Genomic_DNA"/>
</dbReference>
<keyword evidence="6" id="KW-0812">Transmembrane</keyword>
<protein>
    <recommendedName>
        <fullName evidence="7">NAC domain-containing protein</fullName>
    </recommendedName>
</protein>
<dbReference type="Gramene" id="Psat05G0725000-T2">
    <property type="protein sequence ID" value="KAI5412506.1"/>
    <property type="gene ID" value="KIW84_057250"/>
</dbReference>
<feature type="compositionally biased region" description="Low complexity" evidence="5">
    <location>
        <begin position="195"/>
        <end position="205"/>
    </location>
</feature>
<name>A0A9D5AMA0_PEA</name>
<reference evidence="8 9" key="1">
    <citation type="journal article" date="2022" name="Nat. Genet.">
        <title>Improved pea reference genome and pan-genome highlight genomic features and evolutionary characteristics.</title>
        <authorList>
            <person name="Yang T."/>
            <person name="Liu R."/>
            <person name="Luo Y."/>
            <person name="Hu S."/>
            <person name="Wang D."/>
            <person name="Wang C."/>
            <person name="Pandey M.K."/>
            <person name="Ge S."/>
            <person name="Xu Q."/>
            <person name="Li N."/>
            <person name="Li G."/>
            <person name="Huang Y."/>
            <person name="Saxena R.K."/>
            <person name="Ji Y."/>
            <person name="Li M."/>
            <person name="Yan X."/>
            <person name="He Y."/>
            <person name="Liu Y."/>
            <person name="Wang X."/>
            <person name="Xiang C."/>
            <person name="Varshney R.K."/>
            <person name="Ding H."/>
            <person name="Gao S."/>
            <person name="Zong X."/>
        </authorList>
    </citation>
    <scope>NUCLEOTIDE SEQUENCE [LARGE SCALE GENOMIC DNA]</scope>
    <source>
        <strain evidence="8 9">cv. Zhongwan 6</strain>
    </source>
</reference>
<evidence type="ECO:0000256" key="6">
    <source>
        <dbReference type="SAM" id="Phobius"/>
    </source>
</evidence>
<keyword evidence="3" id="KW-0804">Transcription</keyword>
<feature type="domain" description="NAC" evidence="7">
    <location>
        <begin position="17"/>
        <end position="174"/>
    </location>
</feature>
<evidence type="ECO:0000256" key="5">
    <source>
        <dbReference type="SAM" id="MobiDB-lite"/>
    </source>
</evidence>
<feature type="compositionally biased region" description="Polar residues" evidence="5">
    <location>
        <begin position="150"/>
        <end position="162"/>
    </location>
</feature>
<keyword evidence="4" id="KW-0539">Nucleus</keyword>
<dbReference type="Proteomes" id="UP001058974">
    <property type="component" value="Chromosome 5"/>
</dbReference>
<evidence type="ECO:0000256" key="3">
    <source>
        <dbReference type="ARBA" id="ARBA00023163"/>
    </source>
</evidence>
<dbReference type="InterPro" id="IPR003441">
    <property type="entry name" value="NAC-dom"/>
</dbReference>
<evidence type="ECO:0000256" key="2">
    <source>
        <dbReference type="ARBA" id="ARBA00023125"/>
    </source>
</evidence>
<sequence>MEMVSKEPHMSIAASSMFPGFRFCPTDEELISYYLRKKLDGHEESVQVISEVELCTYEPWDLPAKSFIQSDNEWFFFSPRGRKYPNGSQSKRATECGYWKATGKERNVVHLKAKGQNGLCMSTASVTGLRWDSLVVCRLKRNTEFRLNDTSNRASSSQINQVHSHESDCAVSEGATDQREIGAHEQEKEVDGSSKRGSSSYGSPSMEQNDSVSESNQRPATDATLTDSSGHLKMDEEDCYAEILKNDIIKLDESSMSQAAQTRANDLPQSHPCQGTAQRRIRLRVPKSTHAQQGVRFTRTMHESKSSFFDSVSNRLMIFAFFVFTLMAIFYWSLLDGHEQVRNIVGKFPE</sequence>
<dbReference type="AlphaFoldDB" id="A0A9D5AMA0"/>
<proteinExistence type="predicted"/>
<feature type="compositionally biased region" description="Polar residues" evidence="5">
    <location>
        <begin position="206"/>
        <end position="229"/>
    </location>
</feature>
<dbReference type="GO" id="GO:0003677">
    <property type="term" value="F:DNA binding"/>
    <property type="evidence" value="ECO:0007669"/>
    <property type="project" value="UniProtKB-KW"/>
</dbReference>
<dbReference type="Gene3D" id="2.170.150.80">
    <property type="entry name" value="NAC domain"/>
    <property type="match status" value="1"/>
</dbReference>
<evidence type="ECO:0000313" key="8">
    <source>
        <dbReference type="EMBL" id="KAI5412506.1"/>
    </source>
</evidence>
<dbReference type="PROSITE" id="PS51005">
    <property type="entry name" value="NAC"/>
    <property type="match status" value="1"/>
</dbReference>
<feature type="compositionally biased region" description="Basic and acidic residues" evidence="5">
    <location>
        <begin position="176"/>
        <end position="194"/>
    </location>
</feature>
<feature type="region of interest" description="Disordered" evidence="5">
    <location>
        <begin position="150"/>
        <end position="231"/>
    </location>
</feature>
<dbReference type="PANTHER" id="PTHR31744">
    <property type="entry name" value="PROTEIN CUP-SHAPED COTYLEDON 2-RELATED"/>
    <property type="match status" value="1"/>
</dbReference>
<feature type="transmembrane region" description="Helical" evidence="6">
    <location>
        <begin position="316"/>
        <end position="334"/>
    </location>
</feature>
<keyword evidence="1" id="KW-0805">Transcription regulation</keyword>
<comment type="caution">
    <text evidence="8">The sequence shown here is derived from an EMBL/GenBank/DDBJ whole genome shotgun (WGS) entry which is preliminary data.</text>
</comment>
<dbReference type="Pfam" id="PF02365">
    <property type="entry name" value="NAM"/>
    <property type="match status" value="1"/>
</dbReference>
<keyword evidence="2" id="KW-0238">DNA-binding</keyword>
<evidence type="ECO:0000256" key="4">
    <source>
        <dbReference type="ARBA" id="ARBA00023242"/>
    </source>
</evidence>
<keyword evidence="9" id="KW-1185">Reference proteome</keyword>
<organism evidence="8 9">
    <name type="scientific">Pisum sativum</name>
    <name type="common">Garden pea</name>
    <name type="synonym">Lathyrus oleraceus</name>
    <dbReference type="NCBI Taxonomy" id="3888"/>
    <lineage>
        <taxon>Eukaryota</taxon>
        <taxon>Viridiplantae</taxon>
        <taxon>Streptophyta</taxon>
        <taxon>Embryophyta</taxon>
        <taxon>Tracheophyta</taxon>
        <taxon>Spermatophyta</taxon>
        <taxon>Magnoliopsida</taxon>
        <taxon>eudicotyledons</taxon>
        <taxon>Gunneridae</taxon>
        <taxon>Pentapetalae</taxon>
        <taxon>rosids</taxon>
        <taxon>fabids</taxon>
        <taxon>Fabales</taxon>
        <taxon>Fabaceae</taxon>
        <taxon>Papilionoideae</taxon>
        <taxon>50 kb inversion clade</taxon>
        <taxon>NPAAA clade</taxon>
        <taxon>Hologalegina</taxon>
        <taxon>IRL clade</taxon>
        <taxon>Fabeae</taxon>
        <taxon>Lathyrus</taxon>
    </lineage>
</organism>
<evidence type="ECO:0000259" key="7">
    <source>
        <dbReference type="PROSITE" id="PS51005"/>
    </source>
</evidence>
<evidence type="ECO:0000313" key="9">
    <source>
        <dbReference type="Proteomes" id="UP001058974"/>
    </source>
</evidence>